<dbReference type="Pfam" id="PF00241">
    <property type="entry name" value="Cofilin_ADF"/>
    <property type="match status" value="1"/>
</dbReference>
<dbReference type="AlphaFoldDB" id="A0A9W9YAY5"/>
<evidence type="ECO:0000259" key="7">
    <source>
        <dbReference type="PROSITE" id="PS51263"/>
    </source>
</evidence>
<dbReference type="SUPFAM" id="SSF55753">
    <property type="entry name" value="Actin depolymerizing proteins"/>
    <property type="match status" value="1"/>
</dbReference>
<dbReference type="Proteomes" id="UP001163046">
    <property type="component" value="Unassembled WGS sequence"/>
</dbReference>
<evidence type="ECO:0000256" key="2">
    <source>
        <dbReference type="ARBA" id="ARBA00004496"/>
    </source>
</evidence>
<comment type="caution">
    <text evidence="8">The sequence shown here is derived from an EMBL/GenBank/DDBJ whole genome shotgun (WGS) entry which is preliminary data.</text>
</comment>
<dbReference type="CDD" id="cd11283">
    <property type="entry name" value="ADF_GMF-beta_like"/>
    <property type="match status" value="1"/>
</dbReference>
<evidence type="ECO:0000256" key="4">
    <source>
        <dbReference type="ARBA" id="ARBA00022490"/>
    </source>
</evidence>
<protein>
    <recommendedName>
        <fullName evidence="7">ADF-H domain-containing protein</fullName>
    </recommendedName>
</protein>
<dbReference type="SMART" id="SM00102">
    <property type="entry name" value="ADF"/>
    <property type="match status" value="1"/>
</dbReference>
<dbReference type="EMBL" id="MU827791">
    <property type="protein sequence ID" value="KAJ7330717.1"/>
    <property type="molecule type" value="Genomic_DNA"/>
</dbReference>
<dbReference type="GO" id="GO:0034316">
    <property type="term" value="P:negative regulation of Arp2/3 complex-mediated actin nucleation"/>
    <property type="evidence" value="ECO:0007669"/>
    <property type="project" value="TreeGrafter"/>
</dbReference>
<reference evidence="8" key="1">
    <citation type="submission" date="2023-01" db="EMBL/GenBank/DDBJ databases">
        <title>Genome assembly of the deep-sea coral Lophelia pertusa.</title>
        <authorList>
            <person name="Herrera S."/>
            <person name="Cordes E."/>
        </authorList>
    </citation>
    <scope>NUCLEOTIDE SEQUENCE</scope>
    <source>
        <strain evidence="8">USNM1676648</strain>
        <tissue evidence="8">Polyp</tissue>
    </source>
</reference>
<keyword evidence="4" id="KW-0963">Cytoplasm</keyword>
<proteinExistence type="inferred from homology"/>
<keyword evidence="9" id="KW-1185">Reference proteome</keyword>
<dbReference type="PROSITE" id="PS51263">
    <property type="entry name" value="ADF_H"/>
    <property type="match status" value="1"/>
</dbReference>
<evidence type="ECO:0000256" key="1">
    <source>
        <dbReference type="ARBA" id="ARBA00004123"/>
    </source>
</evidence>
<dbReference type="InterPro" id="IPR011171">
    <property type="entry name" value="GMF"/>
</dbReference>
<comment type="similarity">
    <text evidence="3">Belongs to the actin-binding proteins ADF family. GMF subfamily.</text>
</comment>
<dbReference type="GO" id="GO:0005634">
    <property type="term" value="C:nucleus"/>
    <property type="evidence" value="ECO:0007669"/>
    <property type="project" value="UniProtKB-SubCell"/>
</dbReference>
<dbReference type="OrthoDB" id="3919494at2759"/>
<evidence type="ECO:0000313" key="9">
    <source>
        <dbReference type="Proteomes" id="UP001163046"/>
    </source>
</evidence>
<feature type="domain" description="ADF-H" evidence="7">
    <location>
        <begin position="59"/>
        <end position="194"/>
    </location>
</feature>
<organism evidence="8 9">
    <name type="scientific">Desmophyllum pertusum</name>
    <dbReference type="NCBI Taxonomy" id="174260"/>
    <lineage>
        <taxon>Eukaryota</taxon>
        <taxon>Metazoa</taxon>
        <taxon>Cnidaria</taxon>
        <taxon>Anthozoa</taxon>
        <taxon>Hexacorallia</taxon>
        <taxon>Scleractinia</taxon>
        <taxon>Caryophylliina</taxon>
        <taxon>Caryophylliidae</taxon>
        <taxon>Desmophyllum</taxon>
    </lineage>
</organism>
<feature type="signal peptide" evidence="6">
    <location>
        <begin position="1"/>
        <end position="17"/>
    </location>
</feature>
<accession>A0A9W9YAY5</accession>
<feature type="chain" id="PRO_5040995049" description="ADF-H domain-containing protein" evidence="6">
    <location>
        <begin position="18"/>
        <end position="197"/>
    </location>
</feature>
<dbReference type="InterPro" id="IPR002108">
    <property type="entry name" value="ADF-H"/>
</dbReference>
<dbReference type="GO" id="GO:0003779">
    <property type="term" value="F:actin binding"/>
    <property type="evidence" value="ECO:0007669"/>
    <property type="project" value="InterPro"/>
</dbReference>
<evidence type="ECO:0000313" key="8">
    <source>
        <dbReference type="EMBL" id="KAJ7330717.1"/>
    </source>
</evidence>
<gene>
    <name evidence="8" type="ORF">OS493_021645</name>
</gene>
<name>A0A9W9YAY5_9CNID</name>
<dbReference type="Gene3D" id="3.40.20.10">
    <property type="entry name" value="Severin"/>
    <property type="match status" value="1"/>
</dbReference>
<dbReference type="FunFam" id="3.40.20.10:FF:000026">
    <property type="entry name" value="Glia maturation factor"/>
    <property type="match status" value="1"/>
</dbReference>
<comment type="subcellular location">
    <subcellularLocation>
        <location evidence="2">Cytoplasm</location>
    </subcellularLocation>
    <subcellularLocation>
        <location evidence="1">Nucleus</location>
    </subcellularLocation>
</comment>
<sequence length="197" mass="22830">MIACFLFWSLKVTPVHSSFVGMYAFRTYLPAQSFPQSLSAWMLSHFVGRAGKLNKMSTEVNVCDIDPEVKERAKILRFRKAKNTAALVLKIDPARLLVIVDEEHEDISIDDLREELPAHQPRYVLYSYVLKHDDGRVSYPFCFIFISPQGCKPEQQVMYAGSKLSLVKEVEATKVFELRSVEEMTEEWLLEKLKFFR</sequence>
<evidence type="ECO:0000256" key="6">
    <source>
        <dbReference type="SAM" id="SignalP"/>
    </source>
</evidence>
<dbReference type="GO" id="GO:0071846">
    <property type="term" value="P:actin filament debranching"/>
    <property type="evidence" value="ECO:0007669"/>
    <property type="project" value="InterPro"/>
</dbReference>
<evidence type="ECO:0000256" key="5">
    <source>
        <dbReference type="ARBA" id="ARBA00023242"/>
    </source>
</evidence>
<dbReference type="InterPro" id="IPR029006">
    <property type="entry name" value="ADF-H/Gelsolin-like_dom_sf"/>
</dbReference>
<dbReference type="GO" id="GO:0071933">
    <property type="term" value="F:Arp2/3 complex binding"/>
    <property type="evidence" value="ECO:0007669"/>
    <property type="project" value="InterPro"/>
</dbReference>
<keyword evidence="6" id="KW-0732">Signal</keyword>
<keyword evidence="5" id="KW-0539">Nucleus</keyword>
<dbReference type="GO" id="GO:0030864">
    <property type="term" value="C:cortical actin cytoskeleton"/>
    <property type="evidence" value="ECO:0007669"/>
    <property type="project" value="TreeGrafter"/>
</dbReference>
<dbReference type="PANTHER" id="PTHR11249">
    <property type="entry name" value="GLIAL FACTOR NATURATION FACTOR"/>
    <property type="match status" value="1"/>
</dbReference>
<dbReference type="PANTHER" id="PTHR11249:SF2">
    <property type="entry name" value="GLIA MATURATION FACTOR"/>
    <property type="match status" value="1"/>
</dbReference>
<evidence type="ECO:0000256" key="3">
    <source>
        <dbReference type="ARBA" id="ARBA00010055"/>
    </source>
</evidence>